<proteinExistence type="predicted"/>
<feature type="compositionally biased region" description="Pro residues" evidence="1">
    <location>
        <begin position="434"/>
        <end position="446"/>
    </location>
</feature>
<evidence type="ECO:0000313" key="3">
    <source>
        <dbReference type="Proteomes" id="UP001151760"/>
    </source>
</evidence>
<dbReference type="EMBL" id="BQNB010012273">
    <property type="protein sequence ID" value="GJT01465.1"/>
    <property type="molecule type" value="Genomic_DNA"/>
</dbReference>
<evidence type="ECO:0000313" key="2">
    <source>
        <dbReference type="EMBL" id="GJT01465.1"/>
    </source>
</evidence>
<keyword evidence="3" id="KW-1185">Reference proteome</keyword>
<gene>
    <name evidence="2" type="ORF">Tco_0822634</name>
</gene>
<reference evidence="2" key="1">
    <citation type="journal article" date="2022" name="Int. J. Mol. Sci.">
        <title>Draft Genome of Tanacetum Coccineum: Genomic Comparison of Closely Related Tanacetum-Family Plants.</title>
        <authorList>
            <person name="Yamashiro T."/>
            <person name="Shiraishi A."/>
            <person name="Nakayama K."/>
            <person name="Satake H."/>
        </authorList>
    </citation>
    <scope>NUCLEOTIDE SEQUENCE</scope>
</reference>
<organism evidence="2 3">
    <name type="scientific">Tanacetum coccineum</name>
    <dbReference type="NCBI Taxonomy" id="301880"/>
    <lineage>
        <taxon>Eukaryota</taxon>
        <taxon>Viridiplantae</taxon>
        <taxon>Streptophyta</taxon>
        <taxon>Embryophyta</taxon>
        <taxon>Tracheophyta</taxon>
        <taxon>Spermatophyta</taxon>
        <taxon>Magnoliopsida</taxon>
        <taxon>eudicotyledons</taxon>
        <taxon>Gunneridae</taxon>
        <taxon>Pentapetalae</taxon>
        <taxon>asterids</taxon>
        <taxon>campanulids</taxon>
        <taxon>Asterales</taxon>
        <taxon>Asteraceae</taxon>
        <taxon>Asteroideae</taxon>
        <taxon>Anthemideae</taxon>
        <taxon>Anthemidinae</taxon>
        <taxon>Tanacetum</taxon>
    </lineage>
</organism>
<protein>
    <submittedName>
        <fullName evidence="2">Uncharacterized protein</fullName>
    </submittedName>
</protein>
<dbReference type="InterPro" id="IPR027417">
    <property type="entry name" value="P-loop_NTPase"/>
</dbReference>
<accession>A0ABQ5AFM2</accession>
<dbReference type="Gene3D" id="3.40.50.300">
    <property type="entry name" value="P-loop containing nucleotide triphosphate hydrolases"/>
    <property type="match status" value="1"/>
</dbReference>
<feature type="compositionally biased region" description="Basic and acidic residues" evidence="1">
    <location>
        <begin position="131"/>
        <end position="142"/>
    </location>
</feature>
<evidence type="ECO:0000256" key="1">
    <source>
        <dbReference type="SAM" id="MobiDB-lite"/>
    </source>
</evidence>
<name>A0ABQ5AFM2_9ASTR</name>
<sequence>MRFAPRSLGIQKKRPHLIEDKQIPSVGVFDKVLTYTLFQGRFTPKIVHLCPNVGRDINSSFSGNFHFGWPFGGFTRDLGSFGEDRPDTGPNPSSEDLPLQTLETASEAIHDVVAAHQATASQDFTTASARADSKADLEDSSHDGVTPIKRGRRHVSYILKPHQILRIPFDGQSVFTNEWDLGAHAYSQETEGPYHTELPTPKEIHQFLRFERVDSNRIIKNKNVILSPNQVLTKELRRNLKRWNELIYENVFGLGEHRDHLPTCLAHILYCILAEQQYNLAYFFVKRIESARATPKAYLPYARHSVSSTSAHHKRGSSSRKEDDDADDVASCASTPSPTTYLNSLEPLNYQRYEIPSPSEQSDDLLFERQTELLNQSQSIKRLKVDSSHSESAPNAPSKTPSTKGTSSSSIDYIPKSPTSSTSPSTNGYLNSPTSPPPRVPPPPPTQENASMDITLTLSLITPLDVQFATSSPSLPIFGHPIPWNLLEKYRDTNLGGGCRDHNSVAAVMVGTLKKRKKRMLQSCKVTDAAVQSRGSITALHPGSTATGECLNSSTYIDYRSSYPNTTAGPNANGSDYTCPTAAANMLRPLQTLPSRHPYSDESSRYVPFFPFPSYVGLPADKAHYIHRLGRIGHKGNEGQGILLLAPLKQFFLSTLKDVPISKAELPLVEPDTKKKAEKALSNMEMKNKEYWPWLGFLSDHRPILFRESNHDYGPIPFRYFNHWTELDGFNKFVIDTWNSASVETNAMRNVMQKFKFLKGKIREWLKIYKSKNGGSGILKEELNRIDADIDKGLVALISLYRRMEAIKSMFFQILDKIQ</sequence>
<feature type="region of interest" description="Disordered" evidence="1">
    <location>
        <begin position="125"/>
        <end position="146"/>
    </location>
</feature>
<feature type="region of interest" description="Disordered" evidence="1">
    <location>
        <begin position="304"/>
        <end position="345"/>
    </location>
</feature>
<dbReference type="Proteomes" id="UP001151760">
    <property type="component" value="Unassembled WGS sequence"/>
</dbReference>
<comment type="caution">
    <text evidence="2">The sequence shown here is derived from an EMBL/GenBank/DDBJ whole genome shotgun (WGS) entry which is preliminary data.</text>
</comment>
<reference evidence="2" key="2">
    <citation type="submission" date="2022-01" db="EMBL/GenBank/DDBJ databases">
        <authorList>
            <person name="Yamashiro T."/>
            <person name="Shiraishi A."/>
            <person name="Satake H."/>
            <person name="Nakayama K."/>
        </authorList>
    </citation>
    <scope>NUCLEOTIDE SEQUENCE</scope>
</reference>
<feature type="region of interest" description="Disordered" evidence="1">
    <location>
        <begin position="378"/>
        <end position="450"/>
    </location>
</feature>
<feature type="compositionally biased region" description="Low complexity" evidence="1">
    <location>
        <begin position="397"/>
        <end position="426"/>
    </location>
</feature>